<dbReference type="Proteomes" id="UP001244341">
    <property type="component" value="Chromosome 1b"/>
</dbReference>
<evidence type="ECO:0000313" key="3">
    <source>
        <dbReference type="Proteomes" id="UP001244341"/>
    </source>
</evidence>
<accession>A0ABY8TMW2</accession>
<name>A0ABY8TMW2_TETOB</name>
<gene>
    <name evidence="2" type="ORF">OEZ85_009052</name>
</gene>
<organism evidence="2 3">
    <name type="scientific">Tetradesmus obliquus</name>
    <name type="common">Green alga</name>
    <name type="synonym">Acutodesmus obliquus</name>
    <dbReference type="NCBI Taxonomy" id="3088"/>
    <lineage>
        <taxon>Eukaryota</taxon>
        <taxon>Viridiplantae</taxon>
        <taxon>Chlorophyta</taxon>
        <taxon>core chlorophytes</taxon>
        <taxon>Chlorophyceae</taxon>
        <taxon>CS clade</taxon>
        <taxon>Sphaeropleales</taxon>
        <taxon>Scenedesmaceae</taxon>
        <taxon>Tetradesmus</taxon>
    </lineage>
</organism>
<protein>
    <submittedName>
        <fullName evidence="2">Uncharacterized protein</fullName>
    </submittedName>
</protein>
<evidence type="ECO:0000313" key="2">
    <source>
        <dbReference type="EMBL" id="WIA09666.1"/>
    </source>
</evidence>
<proteinExistence type="predicted"/>
<keyword evidence="3" id="KW-1185">Reference proteome</keyword>
<feature type="region of interest" description="Disordered" evidence="1">
    <location>
        <begin position="39"/>
        <end position="69"/>
    </location>
</feature>
<reference evidence="2 3" key="1">
    <citation type="submission" date="2023-05" db="EMBL/GenBank/DDBJ databases">
        <title>A 100% complete, gapless, phased diploid assembly of the Scenedesmus obliquus UTEX 3031 genome.</title>
        <authorList>
            <person name="Biondi T.C."/>
            <person name="Hanschen E.R."/>
            <person name="Kwon T."/>
            <person name="Eng W."/>
            <person name="Kruse C.P.S."/>
            <person name="Koehler S.I."/>
            <person name="Kunde Y."/>
            <person name="Gleasner C.D."/>
            <person name="You Mak K.T."/>
            <person name="Polle J."/>
            <person name="Hovde B.T."/>
            <person name="Starkenburg S.R."/>
        </authorList>
    </citation>
    <scope>NUCLEOTIDE SEQUENCE [LARGE SCALE GENOMIC DNA]</scope>
    <source>
        <strain evidence="2 3">DOE0152z</strain>
    </source>
</reference>
<dbReference type="EMBL" id="CP126208">
    <property type="protein sequence ID" value="WIA09666.1"/>
    <property type="molecule type" value="Genomic_DNA"/>
</dbReference>
<sequence>MAPRQPADPVVAAYRKMFQVKLTKQEIKDDLAAMQRELKAMRQASSSSDGSRGAPRYEAYPYQQNQMEL</sequence>
<evidence type="ECO:0000256" key="1">
    <source>
        <dbReference type="SAM" id="MobiDB-lite"/>
    </source>
</evidence>